<reference evidence="14 15" key="1">
    <citation type="submission" date="2024-10" db="EMBL/GenBank/DDBJ databases">
        <title>The Natural Products Discovery Center: Release of the First 8490 Sequenced Strains for Exploring Actinobacteria Biosynthetic Diversity.</title>
        <authorList>
            <person name="Kalkreuter E."/>
            <person name="Kautsar S.A."/>
            <person name="Yang D."/>
            <person name="Bader C.D."/>
            <person name="Teijaro C.N."/>
            <person name="Fluegel L."/>
            <person name="Davis C.M."/>
            <person name="Simpson J.R."/>
            <person name="Lauterbach L."/>
            <person name="Steele A.D."/>
            <person name="Gui C."/>
            <person name="Meng S."/>
            <person name="Li G."/>
            <person name="Viehrig K."/>
            <person name="Ye F."/>
            <person name="Su P."/>
            <person name="Kiefer A.F."/>
            <person name="Nichols A."/>
            <person name="Cepeda A.J."/>
            <person name="Yan W."/>
            <person name="Fan B."/>
            <person name="Jiang Y."/>
            <person name="Adhikari A."/>
            <person name="Zheng C.-J."/>
            <person name="Schuster L."/>
            <person name="Cowan T.M."/>
            <person name="Smanski M.J."/>
            <person name="Chevrette M.G."/>
            <person name="De Carvalho L.P.S."/>
            <person name="Shen B."/>
        </authorList>
    </citation>
    <scope>NUCLEOTIDE SEQUENCE [LARGE SCALE GENOMIC DNA]</scope>
    <source>
        <strain evidence="14 15">NPDC048229</strain>
    </source>
</reference>
<dbReference type="Pfam" id="PF07731">
    <property type="entry name" value="Cu-oxidase_2"/>
    <property type="match status" value="1"/>
</dbReference>
<evidence type="ECO:0000256" key="10">
    <source>
        <dbReference type="SAM" id="MobiDB-lite"/>
    </source>
</evidence>
<sequence>MLNRRRLLAMGGGVATAGGALLWWGQSAAGAETGASAAPVADPHAHHGGGAEPTPAEPTAGTGAPPPYTAFSERLPVPRVLRPVSSLGDTDVYELPMQHAKAEFFPGRPAPVLTFGGQFIGPTIRAKAGRRVKVRYVNRLDRAATVHLHGGHVPPGSDGFPMDLIEPGASRVFDYPNRQQGATLWYHDHTCAKEAEHVYRGLAGFYLIEGRDEAALRLPRGAYDVPIMIRDARFDENGGMIFEPSPLPTTLHVNGRQKPYFPVDARKYRFRVLNATLHRNIELYLGGLDMVQIASDGGLLPEPLPRKKILIVPGERVEIVVDFSAQAIGSKLVLTDVCDGADEPVMRFDVARRAFDPSRVPGRLRELPALPAATVERDVKLSFSPSGEEFAINDKTFDPNRVDTRIVEGTTEIWRVTNTDPAETPFGPVNHTFHMHLVPFRVLDRNGEPPLPGENGLKDTVLVRPGETVRVQATFSGYKGRYLYHCHLQEHSDIGMMAQMEIV</sequence>
<comment type="similarity">
    <text evidence="1">Belongs to the multicopper oxidase family.</text>
</comment>
<evidence type="ECO:0000256" key="9">
    <source>
        <dbReference type="ARBA" id="ARBA00048092"/>
    </source>
</evidence>
<keyword evidence="15" id="KW-1185">Reference proteome</keyword>
<comment type="subunit">
    <text evidence="2">Monomer.</text>
</comment>
<dbReference type="InterPro" id="IPR011706">
    <property type="entry name" value="Cu-oxidase_C"/>
</dbReference>
<dbReference type="InterPro" id="IPR011707">
    <property type="entry name" value="Cu-oxidase-like_N"/>
</dbReference>
<dbReference type="PROSITE" id="PS00080">
    <property type="entry name" value="MULTICOPPER_OXIDASE2"/>
    <property type="match status" value="1"/>
</dbReference>
<dbReference type="EMBL" id="JBICZW010000050">
    <property type="protein sequence ID" value="MFG3194376.1"/>
    <property type="molecule type" value="Genomic_DNA"/>
</dbReference>
<evidence type="ECO:0000256" key="2">
    <source>
        <dbReference type="ARBA" id="ARBA00011245"/>
    </source>
</evidence>
<organism evidence="14 15">
    <name type="scientific">Streptomyces omiyaensis</name>
    <dbReference type="NCBI Taxonomy" id="68247"/>
    <lineage>
        <taxon>Bacteria</taxon>
        <taxon>Bacillati</taxon>
        <taxon>Actinomycetota</taxon>
        <taxon>Actinomycetes</taxon>
        <taxon>Kitasatosporales</taxon>
        <taxon>Streptomycetaceae</taxon>
        <taxon>Streptomyces</taxon>
    </lineage>
</organism>
<dbReference type="InterPro" id="IPR008972">
    <property type="entry name" value="Cupredoxin"/>
</dbReference>
<dbReference type="Pfam" id="PF00394">
    <property type="entry name" value="Cu-oxidase"/>
    <property type="match status" value="1"/>
</dbReference>
<name>A0ABW7C4D3_9ACTN</name>
<feature type="region of interest" description="Disordered" evidence="10">
    <location>
        <begin position="34"/>
        <end position="72"/>
    </location>
</feature>
<dbReference type="Gene3D" id="2.60.40.420">
    <property type="entry name" value="Cupredoxins - blue copper proteins"/>
    <property type="match status" value="3"/>
</dbReference>
<evidence type="ECO:0000256" key="7">
    <source>
        <dbReference type="ARBA" id="ARBA00042896"/>
    </source>
</evidence>
<comment type="catalytic activity">
    <reaction evidence="9">
        <text>4 Cu(+) + O2 + 4 H(+) = 4 Cu(2+) + 2 H2O</text>
        <dbReference type="Rhea" id="RHEA:30083"/>
        <dbReference type="ChEBI" id="CHEBI:15377"/>
        <dbReference type="ChEBI" id="CHEBI:15378"/>
        <dbReference type="ChEBI" id="CHEBI:15379"/>
        <dbReference type="ChEBI" id="CHEBI:29036"/>
        <dbReference type="ChEBI" id="CHEBI:49552"/>
        <dbReference type="EC" id="1.16.3.4"/>
    </reaction>
    <physiologicalReaction direction="left-to-right" evidence="9">
        <dbReference type="Rhea" id="RHEA:30084"/>
    </physiologicalReaction>
</comment>
<feature type="domain" description="Plastocyanin-like" evidence="13">
    <location>
        <begin position="101"/>
        <end position="211"/>
    </location>
</feature>
<dbReference type="PROSITE" id="PS51318">
    <property type="entry name" value="TAT"/>
    <property type="match status" value="1"/>
</dbReference>
<dbReference type="InterPro" id="IPR001117">
    <property type="entry name" value="Cu-oxidase_2nd"/>
</dbReference>
<dbReference type="InterPro" id="IPR045087">
    <property type="entry name" value="Cu-oxidase_fam"/>
</dbReference>
<protein>
    <recommendedName>
        <fullName evidence="6">Multicopper oxidase CueO</fullName>
        <ecNumber evidence="5">1.16.3.4</ecNumber>
    </recommendedName>
    <alternativeName>
        <fullName evidence="7">Copper efflux oxidase</fullName>
    </alternativeName>
    <alternativeName>
        <fullName evidence="8">Cuprous oxidase</fullName>
    </alternativeName>
</protein>
<evidence type="ECO:0000259" key="11">
    <source>
        <dbReference type="Pfam" id="PF00394"/>
    </source>
</evidence>
<evidence type="ECO:0000256" key="5">
    <source>
        <dbReference type="ARBA" id="ARBA00038978"/>
    </source>
</evidence>
<evidence type="ECO:0000256" key="1">
    <source>
        <dbReference type="ARBA" id="ARBA00010609"/>
    </source>
</evidence>
<evidence type="ECO:0000259" key="12">
    <source>
        <dbReference type="Pfam" id="PF07731"/>
    </source>
</evidence>
<dbReference type="PROSITE" id="PS50096">
    <property type="entry name" value="IQ"/>
    <property type="match status" value="1"/>
</dbReference>
<dbReference type="SUPFAM" id="SSF49503">
    <property type="entry name" value="Cupredoxins"/>
    <property type="match status" value="3"/>
</dbReference>
<evidence type="ECO:0000256" key="8">
    <source>
        <dbReference type="ARBA" id="ARBA00043090"/>
    </source>
</evidence>
<evidence type="ECO:0000313" key="15">
    <source>
        <dbReference type="Proteomes" id="UP001604282"/>
    </source>
</evidence>
<evidence type="ECO:0000256" key="6">
    <source>
        <dbReference type="ARBA" id="ARBA00041027"/>
    </source>
</evidence>
<proteinExistence type="inferred from homology"/>
<feature type="domain" description="Plastocyanin-like" evidence="11">
    <location>
        <begin position="259"/>
        <end position="325"/>
    </location>
</feature>
<dbReference type="CDD" id="cd13890">
    <property type="entry name" value="CuRO_3_CueO_FtsP"/>
    <property type="match status" value="1"/>
</dbReference>
<dbReference type="InterPro" id="IPR006311">
    <property type="entry name" value="TAT_signal"/>
</dbReference>
<feature type="compositionally biased region" description="Low complexity" evidence="10">
    <location>
        <begin position="52"/>
        <end position="63"/>
    </location>
</feature>
<evidence type="ECO:0000256" key="3">
    <source>
        <dbReference type="ARBA" id="ARBA00022723"/>
    </source>
</evidence>
<feature type="domain" description="Plastocyanin-like" evidence="12">
    <location>
        <begin position="388"/>
        <end position="501"/>
    </location>
</feature>
<dbReference type="PANTHER" id="PTHR48267">
    <property type="entry name" value="CUPREDOXIN SUPERFAMILY PROTEIN"/>
    <property type="match status" value="1"/>
</dbReference>
<evidence type="ECO:0000256" key="4">
    <source>
        <dbReference type="ARBA" id="ARBA00023002"/>
    </source>
</evidence>
<evidence type="ECO:0000259" key="13">
    <source>
        <dbReference type="Pfam" id="PF07732"/>
    </source>
</evidence>
<evidence type="ECO:0000313" key="14">
    <source>
        <dbReference type="EMBL" id="MFG3194376.1"/>
    </source>
</evidence>
<dbReference type="RefSeq" id="WP_392884995.1">
    <property type="nucleotide sequence ID" value="NZ_JBICZW010000050.1"/>
</dbReference>
<keyword evidence="3" id="KW-0479">Metal-binding</keyword>
<dbReference type="EC" id="1.16.3.4" evidence="5"/>
<dbReference type="Pfam" id="PF07732">
    <property type="entry name" value="Cu-oxidase_3"/>
    <property type="match status" value="1"/>
</dbReference>
<gene>
    <name evidence="14" type="ORF">ACGFYS_36320</name>
</gene>
<dbReference type="InterPro" id="IPR002355">
    <property type="entry name" value="Cu_oxidase_Cu_BS"/>
</dbReference>
<accession>A0ABW7C4D3</accession>
<dbReference type="PANTHER" id="PTHR48267:SF1">
    <property type="entry name" value="BILIRUBIN OXIDASE"/>
    <property type="match status" value="1"/>
</dbReference>
<comment type="caution">
    <text evidence="14">The sequence shown here is derived from an EMBL/GenBank/DDBJ whole genome shotgun (WGS) entry which is preliminary data.</text>
</comment>
<dbReference type="Proteomes" id="UP001604282">
    <property type="component" value="Unassembled WGS sequence"/>
</dbReference>
<keyword evidence="4" id="KW-0560">Oxidoreductase</keyword>